<gene>
    <name evidence="2" type="ORF">HNQ67_002129</name>
</gene>
<accession>A0A7W8MH53</accession>
<proteinExistence type="predicted"/>
<evidence type="ECO:0000259" key="1">
    <source>
        <dbReference type="Pfam" id="PF13452"/>
    </source>
</evidence>
<feature type="domain" description="FAS1-like dehydratase" evidence="1">
    <location>
        <begin position="12"/>
        <end position="135"/>
    </location>
</feature>
<reference evidence="2 3" key="1">
    <citation type="submission" date="2020-08" db="EMBL/GenBank/DDBJ databases">
        <title>Genomic Encyclopedia of Type Strains, Phase IV (KMG-IV): sequencing the most valuable type-strain genomes for metagenomic binning, comparative biology and taxonomic classification.</title>
        <authorList>
            <person name="Goeker M."/>
        </authorList>
    </citation>
    <scope>NUCLEOTIDE SEQUENCE [LARGE SCALE GENOMIC DNA]</scope>
    <source>
        <strain evidence="2 3">DSM 25335</strain>
    </source>
</reference>
<dbReference type="Gene3D" id="3.10.129.10">
    <property type="entry name" value="Hotdog Thioesterase"/>
    <property type="match status" value="1"/>
</dbReference>
<dbReference type="InterPro" id="IPR039569">
    <property type="entry name" value="FAS1-like_DH_region"/>
</dbReference>
<dbReference type="RefSeq" id="WP_183255145.1">
    <property type="nucleotide sequence ID" value="NZ_BAAAFF010000001.1"/>
</dbReference>
<dbReference type="PANTHER" id="PTHR43664">
    <property type="entry name" value="MONOAMINE OXIDASE-RELATED"/>
    <property type="match status" value="1"/>
</dbReference>
<organism evidence="2 3">
    <name type="scientific">Brevundimonas basaltis</name>
    <dbReference type="NCBI Taxonomy" id="472166"/>
    <lineage>
        <taxon>Bacteria</taxon>
        <taxon>Pseudomonadati</taxon>
        <taxon>Pseudomonadota</taxon>
        <taxon>Alphaproteobacteria</taxon>
        <taxon>Caulobacterales</taxon>
        <taxon>Caulobacteraceae</taxon>
        <taxon>Brevundimonas</taxon>
    </lineage>
</organism>
<dbReference type="AlphaFoldDB" id="A0A7W8MH53"/>
<evidence type="ECO:0000313" key="2">
    <source>
        <dbReference type="EMBL" id="MBB5292605.1"/>
    </source>
</evidence>
<sequence length="149" mass="16145">MIARLYLEDLHLGQTFTTGSVTVTTEAIKAFARDYDPQPFHLDEEAARDSLFGGLAASGWHTAALSMRLLVDGLPFAGGLIGVGGETTWPRPTRPGDTLTVHIEVLAITPSKSRPDRGMVRTRNETRNQHGEPVQISNLGIVAWSRPAA</sequence>
<keyword evidence="3" id="KW-1185">Reference proteome</keyword>
<name>A0A7W8MH53_9CAUL</name>
<dbReference type="CDD" id="cd03454">
    <property type="entry name" value="YdeM"/>
    <property type="match status" value="1"/>
</dbReference>
<dbReference type="Proteomes" id="UP000566663">
    <property type="component" value="Unassembled WGS sequence"/>
</dbReference>
<dbReference type="SUPFAM" id="SSF54637">
    <property type="entry name" value="Thioesterase/thiol ester dehydrase-isomerase"/>
    <property type="match status" value="1"/>
</dbReference>
<comment type="caution">
    <text evidence="2">The sequence shown here is derived from an EMBL/GenBank/DDBJ whole genome shotgun (WGS) entry which is preliminary data.</text>
</comment>
<protein>
    <submittedName>
        <fullName evidence="2">Acyl dehydratase</fullName>
    </submittedName>
</protein>
<evidence type="ECO:0000313" key="3">
    <source>
        <dbReference type="Proteomes" id="UP000566663"/>
    </source>
</evidence>
<dbReference type="InterPro" id="IPR052342">
    <property type="entry name" value="MCH/BMMD"/>
</dbReference>
<dbReference type="InterPro" id="IPR029069">
    <property type="entry name" value="HotDog_dom_sf"/>
</dbReference>
<dbReference type="Pfam" id="PF13452">
    <property type="entry name" value="FAS1_DH_region"/>
    <property type="match status" value="1"/>
</dbReference>
<dbReference type="EMBL" id="JACHFZ010000004">
    <property type="protein sequence ID" value="MBB5292605.1"/>
    <property type="molecule type" value="Genomic_DNA"/>
</dbReference>
<dbReference type="PANTHER" id="PTHR43664:SF1">
    <property type="entry name" value="BETA-METHYLMALYL-COA DEHYDRATASE"/>
    <property type="match status" value="1"/>
</dbReference>